<sequence>MKLVHPDIKNQIIFSENKVNVLTIENKTFFTEFVSEFFSQYSGNEGKFILSEDNKELSIPKTCELILNPINLDINNKQNLNKIYSILKQSISDEYNYLKTCTIKGAILKHIDDVLLSLDIPLKRSEELDLISIFKAVNISFETEYKNLLEKIIDYISASVELNQIKCFIFINLKQFLNFKDLSELYKFARYIKTNLFLIEGAYTSTKEDCEKSYIIDKDLCEIY</sequence>
<dbReference type="Proteomes" id="UP000011705">
    <property type="component" value="Chromosome"/>
</dbReference>
<dbReference type="HOGENOM" id="CLU_107519_1_0_12"/>
<comment type="caution">
    <text evidence="1">The sequence shown here is derived from an EMBL/GenBank/DDBJ whole genome shotgun (WGS) entry which is preliminary data.</text>
</comment>
<dbReference type="PATRIC" id="fig|999432.5.peg.1817"/>
<dbReference type="CDD" id="cd09644">
    <property type="entry name" value="Csn2"/>
    <property type="match status" value="1"/>
</dbReference>
<dbReference type="Pfam" id="PF09711">
    <property type="entry name" value="Cas_Csn2"/>
    <property type="match status" value="1"/>
</dbReference>
<proteinExistence type="predicted"/>
<dbReference type="EMBL" id="AGDV01000014">
    <property type="protein sequence ID" value="EMB32528.1"/>
    <property type="molecule type" value="Genomic_DNA"/>
</dbReference>
<organism evidence="1">
    <name type="scientific">Treponema denticola H-22</name>
    <dbReference type="NCBI Taxonomy" id="999432"/>
    <lineage>
        <taxon>Bacteria</taxon>
        <taxon>Pseudomonadati</taxon>
        <taxon>Spirochaetota</taxon>
        <taxon>Spirochaetia</taxon>
        <taxon>Spirochaetales</taxon>
        <taxon>Treponemataceae</taxon>
        <taxon>Treponema</taxon>
    </lineage>
</organism>
<dbReference type="AlphaFoldDB" id="A0A0E2E3A9"/>
<reference evidence="1" key="1">
    <citation type="submission" date="2012-01" db="EMBL/GenBank/DDBJ databases">
        <title>The Genome Sequence of Treponema denticola H-22.</title>
        <authorList>
            <consortium name="The Broad Institute Genome Sequencing Platform"/>
            <person name="Earl A."/>
            <person name="Ward D."/>
            <person name="Feldgarden M."/>
            <person name="Gevers D."/>
            <person name="Blanton J.M."/>
            <person name="Fenno C.J."/>
            <person name="Baranova O.V."/>
            <person name="Mathney J."/>
            <person name="Dewhirst F.E."/>
            <person name="Izard J."/>
            <person name="Young S.K."/>
            <person name="Zeng Q."/>
            <person name="Gargeya S."/>
            <person name="Fitzgerald M."/>
            <person name="Haas B."/>
            <person name="Abouelleil A."/>
            <person name="Alvarado L."/>
            <person name="Arachchi H.M."/>
            <person name="Berlin A."/>
            <person name="Chapman S.B."/>
            <person name="Gearin G."/>
            <person name="Goldberg J."/>
            <person name="Griggs A."/>
            <person name="Gujja S."/>
            <person name="Hansen M."/>
            <person name="Heiman D."/>
            <person name="Howarth C."/>
            <person name="Larimer J."/>
            <person name="Lui A."/>
            <person name="MacDonald P.J.P."/>
            <person name="McCowen C."/>
            <person name="Montmayeur A."/>
            <person name="Murphy C."/>
            <person name="Neiman D."/>
            <person name="Pearson M."/>
            <person name="Priest M."/>
            <person name="Roberts A."/>
            <person name="Saif S."/>
            <person name="Shea T."/>
            <person name="Sisk P."/>
            <person name="Stolte C."/>
            <person name="Sykes S."/>
            <person name="Wortman J."/>
            <person name="Nusbaum C."/>
            <person name="Birren B."/>
        </authorList>
    </citation>
    <scope>NUCLEOTIDE SEQUENCE [LARGE SCALE GENOMIC DNA]</scope>
    <source>
        <strain evidence="1">H-22</strain>
    </source>
</reference>
<dbReference type="InterPro" id="IPR010146">
    <property type="entry name" value="CRISPR-assoc_prot_Csn2-typ"/>
</dbReference>
<dbReference type="InterPro" id="IPR038600">
    <property type="entry name" value="Csn2_sf"/>
</dbReference>
<dbReference type="Gene3D" id="3.40.50.11940">
    <property type="match status" value="2"/>
</dbReference>
<dbReference type="NCBIfam" id="TIGR01866">
    <property type="entry name" value="cas_Csn2"/>
    <property type="match status" value="1"/>
</dbReference>
<accession>A0A0E2E3A9</accession>
<name>A0A0E2E3A9_TREDN</name>
<protein>
    <submittedName>
        <fullName evidence="1">CRISPR type II-a/nmemi-associated protein csn2</fullName>
    </submittedName>
</protein>
<dbReference type="RefSeq" id="WP_002684949.1">
    <property type="nucleotide sequence ID" value="NZ_CM001795.1"/>
</dbReference>
<gene>
    <name evidence="1" type="ORF">HMPREF9726_01752</name>
</gene>
<evidence type="ECO:0000313" key="1">
    <source>
        <dbReference type="EMBL" id="EMB32528.1"/>
    </source>
</evidence>